<dbReference type="Proteomes" id="UP000276133">
    <property type="component" value="Unassembled WGS sequence"/>
</dbReference>
<organism evidence="2 3">
    <name type="scientific">Brachionus plicatilis</name>
    <name type="common">Marine rotifer</name>
    <name type="synonym">Brachionus muelleri</name>
    <dbReference type="NCBI Taxonomy" id="10195"/>
    <lineage>
        <taxon>Eukaryota</taxon>
        <taxon>Metazoa</taxon>
        <taxon>Spiralia</taxon>
        <taxon>Gnathifera</taxon>
        <taxon>Rotifera</taxon>
        <taxon>Eurotatoria</taxon>
        <taxon>Monogononta</taxon>
        <taxon>Pseudotrocha</taxon>
        <taxon>Ploima</taxon>
        <taxon>Brachionidae</taxon>
        <taxon>Brachionus</taxon>
    </lineage>
</organism>
<evidence type="ECO:0000313" key="3">
    <source>
        <dbReference type="Proteomes" id="UP000276133"/>
    </source>
</evidence>
<protein>
    <submittedName>
        <fullName evidence="2">Uncharacterized protein</fullName>
    </submittedName>
</protein>
<keyword evidence="1" id="KW-0472">Membrane</keyword>
<comment type="caution">
    <text evidence="2">The sequence shown here is derived from an EMBL/GenBank/DDBJ whole genome shotgun (WGS) entry which is preliminary data.</text>
</comment>
<evidence type="ECO:0000313" key="2">
    <source>
        <dbReference type="EMBL" id="RNA24464.1"/>
    </source>
</evidence>
<gene>
    <name evidence="2" type="ORF">BpHYR1_051889</name>
</gene>
<keyword evidence="1" id="KW-0812">Transmembrane</keyword>
<name>A0A3M7RLU0_BRAPC</name>
<accession>A0A3M7RLU0</accession>
<dbReference type="EMBL" id="REGN01003114">
    <property type="protein sequence ID" value="RNA24464.1"/>
    <property type="molecule type" value="Genomic_DNA"/>
</dbReference>
<sequence>MGVHGKAAFGAKAACLALAVGVSEAFVSLVQFLYDLGVVLFCRVVILGDMRQAKFETELVDKGLMGLHCTKVVLVLWQSVDDK</sequence>
<evidence type="ECO:0000256" key="1">
    <source>
        <dbReference type="SAM" id="Phobius"/>
    </source>
</evidence>
<keyword evidence="3" id="KW-1185">Reference proteome</keyword>
<dbReference type="AlphaFoldDB" id="A0A3M7RLU0"/>
<reference evidence="2 3" key="1">
    <citation type="journal article" date="2018" name="Sci. Rep.">
        <title>Genomic signatures of local adaptation to the degree of environmental predictability in rotifers.</title>
        <authorList>
            <person name="Franch-Gras L."/>
            <person name="Hahn C."/>
            <person name="Garcia-Roger E.M."/>
            <person name="Carmona M.J."/>
            <person name="Serra M."/>
            <person name="Gomez A."/>
        </authorList>
    </citation>
    <scope>NUCLEOTIDE SEQUENCE [LARGE SCALE GENOMIC DNA]</scope>
    <source>
        <strain evidence="2">HYR1</strain>
    </source>
</reference>
<keyword evidence="1" id="KW-1133">Transmembrane helix</keyword>
<feature type="transmembrane region" description="Helical" evidence="1">
    <location>
        <begin position="26"/>
        <end position="46"/>
    </location>
</feature>
<proteinExistence type="predicted"/>